<sequence>MPVYAAYDDGLRVIDPDAKRVETRLDGRRVECLAVDDRVPDRVLAGTSDGLFLSDDHGEPFERVATDVLAPDENELDAVTALAVSPDDPETVLVGTEPSWIYRSTDGGRNAERTSGLQGVPSADEWSFPPRPDTHHVRWIAIHPTDPDRWYVGIEAGALVVTPDGGETWIDRPDGSRLDTHAIATHPAAPERVYVAAGDGYAESDDCGERFGTPSAGLDHGYVWGLAVDPGDPDRVLVSAASGAGAAHRRGEAYLYRKAEWSGTGDHSGEPVWERLDDRGIPTGEGTYRAVLAAGTGPGAIWALNDQGLYRTTGGGDRFERVAVGDALPEKAARALAVV</sequence>
<comment type="caution">
    <text evidence="2">The sequence shown here is derived from an EMBL/GenBank/DDBJ whole genome shotgun (WGS) entry which is preliminary data.</text>
</comment>
<reference evidence="2" key="1">
    <citation type="submission" date="2021-03" db="EMBL/GenBank/DDBJ databases">
        <title>Genomic Encyclopedia of Type Strains, Phase IV (KMG-IV): sequencing the most valuable type-strain genomes for metagenomic binning, comparative biology and taxonomic classification.</title>
        <authorList>
            <person name="Goeker M."/>
        </authorList>
    </citation>
    <scope>NUCLEOTIDE SEQUENCE</scope>
    <source>
        <strain evidence="2">DSM 23564</strain>
    </source>
</reference>
<dbReference type="SUPFAM" id="SSF110296">
    <property type="entry name" value="Oligoxyloglucan reducing end-specific cellobiohydrolase"/>
    <property type="match status" value="1"/>
</dbReference>
<dbReference type="AlphaFoldDB" id="A0A8T4GCN7"/>
<feature type="region of interest" description="Disordered" evidence="1">
    <location>
        <begin position="103"/>
        <end position="129"/>
    </location>
</feature>
<organism evidence="2 3">
    <name type="scientific">Halorubrum alkaliphilum</name>
    <dbReference type="NCBI Taxonomy" id="261290"/>
    <lineage>
        <taxon>Archaea</taxon>
        <taxon>Methanobacteriati</taxon>
        <taxon>Methanobacteriota</taxon>
        <taxon>Stenosarchaea group</taxon>
        <taxon>Halobacteria</taxon>
        <taxon>Halobacteriales</taxon>
        <taxon>Haloferacaceae</taxon>
        <taxon>Halorubrum</taxon>
    </lineage>
</organism>
<dbReference type="EMBL" id="JAGGKQ010000002">
    <property type="protein sequence ID" value="MBP1921489.1"/>
    <property type="molecule type" value="Genomic_DNA"/>
</dbReference>
<dbReference type="InterPro" id="IPR015943">
    <property type="entry name" value="WD40/YVTN_repeat-like_dom_sf"/>
</dbReference>
<dbReference type="RefSeq" id="WP_209482864.1">
    <property type="nucleotide sequence ID" value="NZ_JAGGKQ010000002.1"/>
</dbReference>
<accession>A0A8T4GCN7</accession>
<dbReference type="InterPro" id="IPR052025">
    <property type="entry name" value="Xyloglucanase_GH74"/>
</dbReference>
<proteinExistence type="predicted"/>
<dbReference type="Proteomes" id="UP000823588">
    <property type="component" value="Unassembled WGS sequence"/>
</dbReference>
<gene>
    <name evidence="2" type="ORF">J2751_000478</name>
</gene>
<dbReference type="Gene3D" id="2.130.10.10">
    <property type="entry name" value="YVTN repeat-like/Quinoprotein amine dehydrogenase"/>
    <property type="match status" value="1"/>
</dbReference>
<evidence type="ECO:0000313" key="3">
    <source>
        <dbReference type="Proteomes" id="UP000823588"/>
    </source>
</evidence>
<keyword evidence="3" id="KW-1185">Reference proteome</keyword>
<dbReference type="PANTHER" id="PTHR43739">
    <property type="entry name" value="XYLOGLUCANASE (EUROFUNG)"/>
    <property type="match status" value="1"/>
</dbReference>
<name>A0A8T4GCN7_9EURY</name>
<evidence type="ECO:0000313" key="2">
    <source>
        <dbReference type="EMBL" id="MBP1921489.1"/>
    </source>
</evidence>
<protein>
    <submittedName>
        <fullName evidence="2">Photosystem II stability/assembly factor-like uncharacterized protein</fullName>
    </submittedName>
</protein>
<dbReference type="OrthoDB" id="197823at2157"/>
<dbReference type="GO" id="GO:0010411">
    <property type="term" value="P:xyloglucan metabolic process"/>
    <property type="evidence" value="ECO:0007669"/>
    <property type="project" value="TreeGrafter"/>
</dbReference>
<evidence type="ECO:0000256" key="1">
    <source>
        <dbReference type="SAM" id="MobiDB-lite"/>
    </source>
</evidence>
<dbReference type="PANTHER" id="PTHR43739:SF5">
    <property type="entry name" value="EXO-ALPHA-SIALIDASE"/>
    <property type="match status" value="1"/>
</dbReference>